<dbReference type="Proteomes" id="UP001516023">
    <property type="component" value="Unassembled WGS sequence"/>
</dbReference>
<dbReference type="PANTHER" id="PTHR12121:SF34">
    <property type="entry name" value="PROTEIN ANGEL"/>
    <property type="match status" value="1"/>
</dbReference>
<organism evidence="3 4">
    <name type="scientific">Cyclotella cryptica</name>
    <dbReference type="NCBI Taxonomy" id="29204"/>
    <lineage>
        <taxon>Eukaryota</taxon>
        <taxon>Sar</taxon>
        <taxon>Stramenopiles</taxon>
        <taxon>Ochrophyta</taxon>
        <taxon>Bacillariophyta</taxon>
        <taxon>Coscinodiscophyceae</taxon>
        <taxon>Thalassiosirophycidae</taxon>
        <taxon>Stephanodiscales</taxon>
        <taxon>Stephanodiscaceae</taxon>
        <taxon>Cyclotella</taxon>
    </lineage>
</organism>
<accession>A0ABD3QMB8</accession>
<dbReference type="InterPro" id="IPR050410">
    <property type="entry name" value="CCR4/nocturin_mRNA_transcr"/>
</dbReference>
<gene>
    <name evidence="3" type="ORF">HJC23_000966</name>
</gene>
<dbReference type="AlphaFoldDB" id="A0ABD3QMB8"/>
<feature type="region of interest" description="Disordered" evidence="1">
    <location>
        <begin position="351"/>
        <end position="386"/>
    </location>
</feature>
<evidence type="ECO:0000256" key="1">
    <source>
        <dbReference type="SAM" id="MobiDB-lite"/>
    </source>
</evidence>
<name>A0ABD3QMB8_9STRA</name>
<dbReference type="SUPFAM" id="SSF56219">
    <property type="entry name" value="DNase I-like"/>
    <property type="match status" value="1"/>
</dbReference>
<protein>
    <recommendedName>
        <fullName evidence="2">Mut7-C RNAse domain-containing protein</fullName>
    </recommendedName>
</protein>
<evidence type="ECO:0000313" key="4">
    <source>
        <dbReference type="Proteomes" id="UP001516023"/>
    </source>
</evidence>
<dbReference type="EMBL" id="JABMIG020000026">
    <property type="protein sequence ID" value="KAL3801528.1"/>
    <property type="molecule type" value="Genomic_DNA"/>
</dbReference>
<keyword evidence="4" id="KW-1185">Reference proteome</keyword>
<feature type="compositionally biased region" description="Low complexity" evidence="1">
    <location>
        <begin position="20"/>
        <end position="39"/>
    </location>
</feature>
<feature type="domain" description="Mut7-C RNAse" evidence="2">
    <location>
        <begin position="477"/>
        <end position="628"/>
    </location>
</feature>
<feature type="region of interest" description="Disordered" evidence="1">
    <location>
        <begin position="20"/>
        <end position="44"/>
    </location>
</feature>
<sequence length="864" mass="97599">MTPPSSSSTWVDQMRMVPLSSSDSCSNNTGSNNNNNTSSGGSGGSPLRFNIASFNLLAESYLSPRSHPGLPPSYAEVAFDTVQRRQLLVDTLKRFCCPAPGDSEPDQVKWDILALQELDLLAPNEQVLPALSSWGYQVVRTPTDQRRDCCAVAFDGSKFRLVKYEVVKFDDLATLDSKHYARDIDRGGENGRSQSASNQIAGSTFNTMKPNKSVTFELTGMVRSFLRRNCAIIVHLETRTDESNSGDEDLRHNERQSVIVASAHLYWHPGYEYVKLCQSKYLLDRAYAMASREANGQRIPTVICGDMNSKPGSIVHQFFTNGTVDARTVAPWHYFWDGDLEVMYDEEKDEKYASDRMDGQDPMVSSVGDSSNENDEMIGSTHSKERNKDNVHEHVSALENQFCSLIVESIVIEDDPTAENSSQSIPTAHAYKLYSYEVKDDILSNYNELQTTPASRRTNNHKSPQDYKHLTPTPNVKYMLDFTLNRFTRWLRILGIDAALETEEEERQRTQGHRIALFERCKKEKRTLITTSYKLLLRKDCPPGAYLLDPKSTSHLEQALPRLLRTHGVELSPCIFLTRCVVCNGIIHRVLTDDEKRSVFIEHGAPDLVDSNDDMEVFRCDGCRQGYWWDDRPSSSASRVFTQATKLLRLCLRGGVRIKNDEARGENDTKEVMGAFDFLDVKKEREYWELDNERREADLAVIEWLRDAKLSNPFHLRSAYYATTDEGSHSLGEYLPFSNVTSEFVGLLDYVFFEENVFEQVARLRVPTSFRALNASPVFKGHLLLSNIWPSDHLAVGAHLRLKESVKSSSSITNNQVMTTATTTQSIHPARCSCGCVPNIFSLFEMAELRKKARDSAKAAQKTT</sequence>
<dbReference type="Pfam" id="PF01927">
    <property type="entry name" value="Mut7-C"/>
    <property type="match status" value="1"/>
</dbReference>
<dbReference type="InterPro" id="IPR002782">
    <property type="entry name" value="Mut7-C_RNAse_dom"/>
</dbReference>
<feature type="compositionally biased region" description="Polar residues" evidence="1">
    <location>
        <begin position="191"/>
        <end position="206"/>
    </location>
</feature>
<evidence type="ECO:0000259" key="2">
    <source>
        <dbReference type="Pfam" id="PF01927"/>
    </source>
</evidence>
<proteinExistence type="predicted"/>
<comment type="caution">
    <text evidence="3">The sequence shown here is derived from an EMBL/GenBank/DDBJ whole genome shotgun (WGS) entry which is preliminary data.</text>
</comment>
<feature type="region of interest" description="Disordered" evidence="1">
    <location>
        <begin position="185"/>
        <end position="206"/>
    </location>
</feature>
<evidence type="ECO:0000313" key="3">
    <source>
        <dbReference type="EMBL" id="KAL3801528.1"/>
    </source>
</evidence>
<dbReference type="Gene3D" id="3.60.10.10">
    <property type="entry name" value="Endonuclease/exonuclease/phosphatase"/>
    <property type="match status" value="2"/>
</dbReference>
<reference evidence="3 4" key="1">
    <citation type="journal article" date="2020" name="G3 (Bethesda)">
        <title>Improved Reference Genome for Cyclotella cryptica CCMP332, a Model for Cell Wall Morphogenesis, Salinity Adaptation, and Lipid Production in Diatoms (Bacillariophyta).</title>
        <authorList>
            <person name="Roberts W.R."/>
            <person name="Downey K.M."/>
            <person name="Ruck E.C."/>
            <person name="Traller J.C."/>
            <person name="Alverson A.J."/>
        </authorList>
    </citation>
    <scope>NUCLEOTIDE SEQUENCE [LARGE SCALE GENOMIC DNA]</scope>
    <source>
        <strain evidence="3 4">CCMP332</strain>
    </source>
</reference>
<feature type="region of interest" description="Disordered" evidence="1">
    <location>
        <begin position="450"/>
        <end position="470"/>
    </location>
</feature>
<dbReference type="InterPro" id="IPR036691">
    <property type="entry name" value="Endo/exonu/phosph_ase_sf"/>
</dbReference>
<dbReference type="PANTHER" id="PTHR12121">
    <property type="entry name" value="CARBON CATABOLITE REPRESSOR PROTEIN 4"/>
    <property type="match status" value="1"/>
</dbReference>